<keyword evidence="4" id="KW-1185">Reference proteome</keyword>
<sequence>MQPVNILMTVDSITALSLGTLTGNLYLTDDAWCSQGKGTEALKTACQRGQTVNWRVLAVDVQSPAVIVDIRFLDDAATLNNSVGTSSEKAIDPDTSRYIRPFWQTWSGIIPCNLQPGLYHYHLAFQIGAGPNSVLFTTSPALQLTA</sequence>
<evidence type="ECO:0000313" key="1">
    <source>
        <dbReference type="EMBL" id="BAQ69162.1"/>
    </source>
</evidence>
<organism evidence="1 3">
    <name type="scientific">Rhodovulum sulfidophilum</name>
    <name type="common">Rhodobacter sulfidophilus</name>
    <dbReference type="NCBI Taxonomy" id="35806"/>
    <lineage>
        <taxon>Bacteria</taxon>
        <taxon>Pseudomonadati</taxon>
        <taxon>Pseudomonadota</taxon>
        <taxon>Alphaproteobacteria</taxon>
        <taxon>Rhodobacterales</taxon>
        <taxon>Paracoccaceae</taxon>
        <taxon>Rhodovulum</taxon>
    </lineage>
</organism>
<dbReference type="AlphaFoldDB" id="A0A0D6B257"/>
<evidence type="ECO:0000313" key="2">
    <source>
        <dbReference type="EMBL" id="MBL3609005.1"/>
    </source>
</evidence>
<evidence type="ECO:0000313" key="4">
    <source>
        <dbReference type="Proteomes" id="UP000604473"/>
    </source>
</evidence>
<protein>
    <submittedName>
        <fullName evidence="1">Uncharacterized protein</fullName>
    </submittedName>
</protein>
<accession>A0A0D6B257</accession>
<dbReference type="EMBL" id="JAESJJ010000010">
    <property type="protein sequence ID" value="MBL3609005.1"/>
    <property type="molecule type" value="Genomic_DNA"/>
</dbReference>
<name>A0A0D6B257_RHOSU</name>
<reference evidence="1 3" key="1">
    <citation type="submission" date="2015-02" db="EMBL/GenBank/DDBJ databases">
        <title>Genome sequene of Rhodovulum sulfidophilum DSM 2351.</title>
        <authorList>
            <person name="Nagao N."/>
        </authorList>
    </citation>
    <scope>NUCLEOTIDE SEQUENCE [LARGE SCALE GENOMIC DNA]</scope>
    <source>
        <strain evidence="1 3">DSM 2351</strain>
    </source>
</reference>
<dbReference type="PATRIC" id="fig|35806.4.peg.2068"/>
<gene>
    <name evidence="2" type="ORF">JMM60_09355</name>
    <name evidence="1" type="ORF">NHU_02007</name>
</gene>
<dbReference type="EMBL" id="AP014800">
    <property type="protein sequence ID" value="BAQ69162.1"/>
    <property type="molecule type" value="Genomic_DNA"/>
</dbReference>
<dbReference type="KEGG" id="rsu:NHU_02007"/>
<reference evidence="2 4" key="2">
    <citation type="submission" date="2021-01" db="EMBL/GenBank/DDBJ databases">
        <title>Draft genomes of Rhodovulum sulfidophilum.</title>
        <authorList>
            <person name="Guzman M.S."/>
        </authorList>
    </citation>
    <scope>NUCLEOTIDE SEQUENCE [LARGE SCALE GENOMIC DNA]</scope>
    <source>
        <strain evidence="2 4">AB35</strain>
    </source>
</reference>
<dbReference type="RefSeq" id="WP_060834780.1">
    <property type="nucleotide sequence ID" value="NZ_JAESJF010000266.1"/>
</dbReference>
<proteinExistence type="predicted"/>
<evidence type="ECO:0000313" key="3">
    <source>
        <dbReference type="Proteomes" id="UP000064912"/>
    </source>
</evidence>
<dbReference type="Proteomes" id="UP000604473">
    <property type="component" value="Unassembled WGS sequence"/>
</dbReference>
<dbReference type="Proteomes" id="UP000064912">
    <property type="component" value="Chromosome"/>
</dbReference>